<keyword evidence="8" id="KW-0902">Two-component regulatory system</keyword>
<dbReference type="PANTHER" id="PTHR24421:SF10">
    <property type="entry name" value="NITRATE_NITRITE SENSOR PROTEIN NARQ"/>
    <property type="match status" value="1"/>
</dbReference>
<evidence type="ECO:0000259" key="11">
    <source>
        <dbReference type="Pfam" id="PF07730"/>
    </source>
</evidence>
<dbReference type="EC" id="2.7.13.3" evidence="2"/>
<keyword evidence="9" id="KW-1133">Transmembrane helix</keyword>
<keyword evidence="7" id="KW-0067">ATP-binding</keyword>
<dbReference type="Pfam" id="PF13796">
    <property type="entry name" value="Sensor"/>
    <property type="match status" value="1"/>
</dbReference>
<keyword evidence="4" id="KW-0808">Transferase</keyword>
<dbReference type="SUPFAM" id="SSF55874">
    <property type="entry name" value="ATPase domain of HSP90 chaperone/DNA topoisomerase II/histidine kinase"/>
    <property type="match status" value="1"/>
</dbReference>
<feature type="domain" description="Putative sensor" evidence="12">
    <location>
        <begin position="8"/>
        <end position="193"/>
    </location>
</feature>
<protein>
    <recommendedName>
        <fullName evidence="2">histidine kinase</fullName>
        <ecNumber evidence="2">2.7.13.3</ecNumber>
    </recommendedName>
</protein>
<dbReference type="InterPro" id="IPR050482">
    <property type="entry name" value="Sensor_HK_TwoCompSys"/>
</dbReference>
<evidence type="ECO:0000259" key="10">
    <source>
        <dbReference type="Pfam" id="PF02518"/>
    </source>
</evidence>
<sequence>MFISFVRGLRLAGLAFVDCLLLIWINLCVSVVTIGIGIPLLPKALDRARARTGRQRRLAREWFGVVAEERYLPTPVTQPGFAGHLQRTWGMINDAATWRDLRWLVLNPVAGSFFGLLPALMVLDGLFGLTLPFTWKIMVDDWGWENSWYLFVPLVDQTTAYLAALLGAAQIYAGLYLSPWLLRLHGNWVGAMLDGRSRADLAERVRHLADTRSDAVSQQAAEIQRIERDLHDGAQARLVSMGMTLAAAETMLKRDPEQALALVTEAKNSSASALRELRELVRGIHPPVLSDRGLVDAVRALALTLPVHVTVTADVPGRVSPPVESAVYFVVSELLGNVVKHAHATEASVDLRYRDGRLRVTVHDDGVGGADPARGSGLTGIERRLSPFDGFITVFSPPGGTTDIAVEVPSDLVAVA</sequence>
<feature type="transmembrane region" description="Helical" evidence="9">
    <location>
        <begin position="109"/>
        <end position="138"/>
    </location>
</feature>
<dbReference type="InterPro" id="IPR025828">
    <property type="entry name" value="Put_sensor_dom"/>
</dbReference>
<keyword evidence="9" id="KW-0812">Transmembrane</keyword>
<evidence type="ECO:0000256" key="1">
    <source>
        <dbReference type="ARBA" id="ARBA00000085"/>
    </source>
</evidence>
<feature type="transmembrane region" description="Helical" evidence="9">
    <location>
        <begin position="20"/>
        <end position="41"/>
    </location>
</feature>
<dbReference type="Pfam" id="PF07730">
    <property type="entry name" value="HisKA_3"/>
    <property type="match status" value="1"/>
</dbReference>
<dbReference type="Pfam" id="PF02518">
    <property type="entry name" value="HATPase_c"/>
    <property type="match status" value="1"/>
</dbReference>
<dbReference type="GO" id="GO:0005524">
    <property type="term" value="F:ATP binding"/>
    <property type="evidence" value="ECO:0007669"/>
    <property type="project" value="UniProtKB-KW"/>
</dbReference>
<comment type="catalytic activity">
    <reaction evidence="1">
        <text>ATP + protein L-histidine = ADP + protein N-phospho-L-histidine.</text>
        <dbReference type="EC" id="2.7.13.3"/>
    </reaction>
</comment>
<evidence type="ECO:0000256" key="9">
    <source>
        <dbReference type="SAM" id="Phobius"/>
    </source>
</evidence>
<name>A0A7W7MCH7_9ACTN</name>
<keyword evidence="5" id="KW-0547">Nucleotide-binding</keyword>
<dbReference type="Proteomes" id="UP000546162">
    <property type="component" value="Unassembled WGS sequence"/>
</dbReference>
<evidence type="ECO:0000256" key="4">
    <source>
        <dbReference type="ARBA" id="ARBA00022679"/>
    </source>
</evidence>
<evidence type="ECO:0000256" key="5">
    <source>
        <dbReference type="ARBA" id="ARBA00022741"/>
    </source>
</evidence>
<dbReference type="Gene3D" id="3.30.565.10">
    <property type="entry name" value="Histidine kinase-like ATPase, C-terminal domain"/>
    <property type="match status" value="1"/>
</dbReference>
<evidence type="ECO:0000256" key="8">
    <source>
        <dbReference type="ARBA" id="ARBA00023012"/>
    </source>
</evidence>
<dbReference type="InterPro" id="IPR003594">
    <property type="entry name" value="HATPase_dom"/>
</dbReference>
<keyword evidence="6 13" id="KW-0418">Kinase</keyword>
<feature type="domain" description="Histidine kinase/HSP90-like ATPase" evidence="10">
    <location>
        <begin position="325"/>
        <end position="410"/>
    </location>
</feature>
<dbReference type="InterPro" id="IPR011712">
    <property type="entry name" value="Sig_transdc_His_kin_sub3_dim/P"/>
</dbReference>
<evidence type="ECO:0000256" key="3">
    <source>
        <dbReference type="ARBA" id="ARBA00022553"/>
    </source>
</evidence>
<dbReference type="EMBL" id="JACHNB010000001">
    <property type="protein sequence ID" value="MBB4745113.1"/>
    <property type="molecule type" value="Genomic_DNA"/>
</dbReference>
<dbReference type="InterPro" id="IPR036890">
    <property type="entry name" value="HATPase_C_sf"/>
</dbReference>
<dbReference type="AlphaFoldDB" id="A0A7W7MCH7"/>
<organism evidence="13 14">
    <name type="scientific">Actinoplanes octamycinicus</name>
    <dbReference type="NCBI Taxonomy" id="135948"/>
    <lineage>
        <taxon>Bacteria</taxon>
        <taxon>Bacillati</taxon>
        <taxon>Actinomycetota</taxon>
        <taxon>Actinomycetes</taxon>
        <taxon>Micromonosporales</taxon>
        <taxon>Micromonosporaceae</taxon>
        <taxon>Actinoplanes</taxon>
    </lineage>
</organism>
<keyword evidence="9" id="KW-0472">Membrane</keyword>
<keyword evidence="14" id="KW-1185">Reference proteome</keyword>
<keyword evidence="3" id="KW-0597">Phosphoprotein</keyword>
<reference evidence="13 14" key="1">
    <citation type="submission" date="2020-08" db="EMBL/GenBank/DDBJ databases">
        <title>Sequencing the genomes of 1000 actinobacteria strains.</title>
        <authorList>
            <person name="Klenk H.-P."/>
        </authorList>
    </citation>
    <scope>NUCLEOTIDE SEQUENCE [LARGE SCALE GENOMIC DNA]</scope>
    <source>
        <strain evidence="13 14">DSM 45809</strain>
    </source>
</reference>
<comment type="caution">
    <text evidence="13">The sequence shown here is derived from an EMBL/GenBank/DDBJ whole genome shotgun (WGS) entry which is preliminary data.</text>
</comment>
<feature type="domain" description="Signal transduction histidine kinase subgroup 3 dimerisation and phosphoacceptor" evidence="11">
    <location>
        <begin position="224"/>
        <end position="289"/>
    </location>
</feature>
<evidence type="ECO:0000313" key="13">
    <source>
        <dbReference type="EMBL" id="MBB4745113.1"/>
    </source>
</evidence>
<evidence type="ECO:0000256" key="7">
    <source>
        <dbReference type="ARBA" id="ARBA00022840"/>
    </source>
</evidence>
<evidence type="ECO:0000256" key="6">
    <source>
        <dbReference type="ARBA" id="ARBA00022777"/>
    </source>
</evidence>
<dbReference type="GO" id="GO:0046983">
    <property type="term" value="F:protein dimerization activity"/>
    <property type="evidence" value="ECO:0007669"/>
    <property type="project" value="InterPro"/>
</dbReference>
<feature type="transmembrane region" description="Helical" evidence="9">
    <location>
        <begin position="158"/>
        <end position="177"/>
    </location>
</feature>
<evidence type="ECO:0000256" key="2">
    <source>
        <dbReference type="ARBA" id="ARBA00012438"/>
    </source>
</evidence>
<dbReference type="GO" id="GO:0016020">
    <property type="term" value="C:membrane"/>
    <property type="evidence" value="ECO:0007669"/>
    <property type="project" value="InterPro"/>
</dbReference>
<dbReference type="Gene3D" id="1.20.5.1930">
    <property type="match status" value="1"/>
</dbReference>
<proteinExistence type="predicted"/>
<accession>A0A7W7MCH7</accession>
<gene>
    <name evidence="13" type="ORF">BJY16_008572</name>
</gene>
<evidence type="ECO:0000313" key="14">
    <source>
        <dbReference type="Proteomes" id="UP000546162"/>
    </source>
</evidence>
<evidence type="ECO:0000259" key="12">
    <source>
        <dbReference type="Pfam" id="PF13796"/>
    </source>
</evidence>
<dbReference type="GO" id="GO:0000155">
    <property type="term" value="F:phosphorelay sensor kinase activity"/>
    <property type="evidence" value="ECO:0007669"/>
    <property type="project" value="InterPro"/>
</dbReference>
<dbReference type="RefSeq" id="WP_203758828.1">
    <property type="nucleotide sequence ID" value="NZ_BAABFG010000005.1"/>
</dbReference>
<dbReference type="PANTHER" id="PTHR24421">
    <property type="entry name" value="NITRATE/NITRITE SENSOR PROTEIN NARX-RELATED"/>
    <property type="match status" value="1"/>
</dbReference>
<dbReference type="CDD" id="cd16917">
    <property type="entry name" value="HATPase_UhpB-NarQ-NarX-like"/>
    <property type="match status" value="1"/>
</dbReference>